<dbReference type="Pfam" id="PF00595">
    <property type="entry name" value="PDZ"/>
    <property type="match status" value="1"/>
</dbReference>
<dbReference type="PANTHER" id="PTHR23116">
    <property type="entry name" value="PDZ DOMAIN CONTAINING WHIRLIN AND HARMONIN-RELATED"/>
    <property type="match status" value="1"/>
</dbReference>
<keyword evidence="6" id="KW-1185">Reference proteome</keyword>
<dbReference type="PROSITE" id="PS50106">
    <property type="entry name" value="PDZ"/>
    <property type="match status" value="1"/>
</dbReference>
<dbReference type="SUPFAM" id="SSF50156">
    <property type="entry name" value="PDZ domain-like"/>
    <property type="match status" value="1"/>
</dbReference>
<keyword evidence="3" id="KW-0966">Cell projection</keyword>
<reference evidence="5" key="1">
    <citation type="submission" date="2025-08" db="UniProtKB">
        <authorList>
            <consortium name="Ensembl"/>
        </authorList>
    </citation>
    <scope>IDENTIFICATION</scope>
</reference>
<dbReference type="InterPro" id="IPR051844">
    <property type="entry name" value="USH2_Complex_Protein"/>
</dbReference>
<accession>A0A8C0K7H9</accession>
<dbReference type="GO" id="GO:0007605">
    <property type="term" value="P:sensory perception of sound"/>
    <property type="evidence" value="ECO:0007669"/>
    <property type="project" value="TreeGrafter"/>
</dbReference>
<comment type="subcellular location">
    <subcellularLocation>
        <location evidence="1">Cell projection</location>
    </subcellularLocation>
</comment>
<dbReference type="GO" id="GO:0060088">
    <property type="term" value="P:auditory receptor cell stereocilium organization"/>
    <property type="evidence" value="ECO:0007669"/>
    <property type="project" value="TreeGrafter"/>
</dbReference>
<name>A0A8C0K7H9_CANLU</name>
<evidence type="ECO:0000313" key="5">
    <source>
        <dbReference type="Ensembl" id="ENSCAFP00020011187.1"/>
    </source>
</evidence>
<organism evidence="5 6">
    <name type="scientific">Canis lupus dingo</name>
    <name type="common">dingo</name>
    <dbReference type="NCBI Taxonomy" id="286419"/>
    <lineage>
        <taxon>Eukaryota</taxon>
        <taxon>Metazoa</taxon>
        <taxon>Chordata</taxon>
        <taxon>Craniata</taxon>
        <taxon>Vertebrata</taxon>
        <taxon>Euteleostomi</taxon>
        <taxon>Mammalia</taxon>
        <taxon>Eutheria</taxon>
        <taxon>Laurasiatheria</taxon>
        <taxon>Carnivora</taxon>
        <taxon>Caniformia</taxon>
        <taxon>Canidae</taxon>
        <taxon>Canis</taxon>
    </lineage>
</organism>
<feature type="domain" description="PDZ" evidence="4">
    <location>
        <begin position="1"/>
        <end position="67"/>
    </location>
</feature>
<dbReference type="GO" id="GO:0005929">
    <property type="term" value="C:cilium"/>
    <property type="evidence" value="ECO:0007669"/>
    <property type="project" value="TreeGrafter"/>
</dbReference>
<dbReference type="PANTHER" id="PTHR23116:SF29">
    <property type="entry name" value="PDZ DOMAIN-CONTAINING PROTEIN 7"/>
    <property type="match status" value="1"/>
</dbReference>
<keyword evidence="2" id="KW-0677">Repeat</keyword>
<dbReference type="GO" id="GO:0005886">
    <property type="term" value="C:plasma membrane"/>
    <property type="evidence" value="ECO:0007669"/>
    <property type="project" value="TreeGrafter"/>
</dbReference>
<dbReference type="SMART" id="SM00228">
    <property type="entry name" value="PDZ"/>
    <property type="match status" value="1"/>
</dbReference>
<dbReference type="GO" id="GO:0002142">
    <property type="term" value="C:stereocilia ankle link complex"/>
    <property type="evidence" value="ECO:0007669"/>
    <property type="project" value="TreeGrafter"/>
</dbReference>
<evidence type="ECO:0000256" key="2">
    <source>
        <dbReference type="ARBA" id="ARBA00022737"/>
    </source>
</evidence>
<dbReference type="Proteomes" id="UP000694391">
    <property type="component" value="Unplaced"/>
</dbReference>
<evidence type="ECO:0000256" key="1">
    <source>
        <dbReference type="ARBA" id="ARBA00004316"/>
    </source>
</evidence>
<dbReference type="Ensembl" id="ENSCAFT00020012965.1">
    <property type="protein sequence ID" value="ENSCAFP00020011187.1"/>
    <property type="gene ID" value="ENSCAFG00020009061.1"/>
</dbReference>
<dbReference type="AlphaFoldDB" id="A0A8C0K7H9"/>
<dbReference type="InterPro" id="IPR001478">
    <property type="entry name" value="PDZ"/>
</dbReference>
<evidence type="ECO:0000313" key="6">
    <source>
        <dbReference type="Proteomes" id="UP000694391"/>
    </source>
</evidence>
<dbReference type="GeneTree" id="ENSGT00950000183002"/>
<reference evidence="5" key="2">
    <citation type="submission" date="2025-09" db="UniProtKB">
        <authorList>
            <consortium name="Ensembl"/>
        </authorList>
    </citation>
    <scope>IDENTIFICATION</scope>
</reference>
<evidence type="ECO:0000259" key="4">
    <source>
        <dbReference type="PROSITE" id="PS50106"/>
    </source>
</evidence>
<dbReference type="Gene3D" id="2.30.42.10">
    <property type="match status" value="1"/>
</dbReference>
<dbReference type="FunFam" id="2.30.42.10:FF:000171">
    <property type="entry name" value="PDZ domain containing 7"/>
    <property type="match status" value="1"/>
</dbReference>
<dbReference type="CDD" id="cd06751">
    <property type="entry name" value="PDZ3_PDZD7-like"/>
    <property type="match status" value="1"/>
</dbReference>
<dbReference type="InterPro" id="IPR036034">
    <property type="entry name" value="PDZ_sf"/>
</dbReference>
<dbReference type="GO" id="GO:0032426">
    <property type="term" value="C:stereocilium tip"/>
    <property type="evidence" value="ECO:0007669"/>
    <property type="project" value="TreeGrafter"/>
</dbReference>
<proteinExistence type="predicted"/>
<sequence length="160" mass="17124">MKQSLGISISGGIESKVQPMVKIEKIFPGGAAFLSGALQAGFELVAVDGESLEQVTHQRAVDTIRRAYRNKAREPMELVVRVPGTSPLPLSPDLPALTDQCLPNLPLIALPTNTKIPPTDARLLYQTASPIPSSALQTPDTNPTLPIHAVTLPTDFRSSH</sequence>
<protein>
    <recommendedName>
        <fullName evidence="4">PDZ domain-containing protein</fullName>
    </recommendedName>
</protein>
<evidence type="ECO:0000256" key="3">
    <source>
        <dbReference type="ARBA" id="ARBA00023273"/>
    </source>
</evidence>